<sequence length="67" mass="7552">MATQLKTVRPSDLPTKRVRAPDGTVVQMKVVQSDSETLAEDLLAAFRSNVRRIKAEQRKRRAEQDAS</sequence>
<dbReference type="AlphaFoldDB" id="A0A4S1WST7"/>
<dbReference type="Proteomes" id="UP000309848">
    <property type="component" value="Unassembled WGS sequence"/>
</dbReference>
<protein>
    <submittedName>
        <fullName evidence="1">Uncharacterized protein</fullName>
    </submittedName>
</protein>
<accession>A0A4S1WST7</accession>
<dbReference type="RefSeq" id="WP_135981881.1">
    <property type="nucleotide sequence ID" value="NZ_JAASQM010000001.1"/>
</dbReference>
<gene>
    <name evidence="1" type="ORF">E5A74_00805</name>
</gene>
<reference evidence="1 2" key="1">
    <citation type="submission" date="2019-04" db="EMBL/GenBank/DDBJ databases">
        <title>Sphingomonas psychrotolerans sp. nov., isolated from soil in the Tianshan Mountains, Xinjiang, China.</title>
        <authorList>
            <person name="Luo Y."/>
            <person name="Sheng H."/>
        </authorList>
    </citation>
    <scope>NUCLEOTIDE SEQUENCE [LARGE SCALE GENOMIC DNA]</scope>
    <source>
        <strain evidence="1 2">KIS18-15</strain>
    </source>
</reference>
<proteinExistence type="predicted"/>
<evidence type="ECO:0000313" key="2">
    <source>
        <dbReference type="Proteomes" id="UP000309848"/>
    </source>
</evidence>
<dbReference type="EMBL" id="SRXU01000001">
    <property type="protein sequence ID" value="TGX45755.1"/>
    <property type="molecule type" value="Genomic_DNA"/>
</dbReference>
<dbReference type="OrthoDB" id="7573932at2"/>
<evidence type="ECO:0000313" key="1">
    <source>
        <dbReference type="EMBL" id="TGX45755.1"/>
    </source>
</evidence>
<comment type="caution">
    <text evidence="1">The sequence shown here is derived from an EMBL/GenBank/DDBJ whole genome shotgun (WGS) entry which is preliminary data.</text>
</comment>
<keyword evidence="2" id="KW-1185">Reference proteome</keyword>
<organism evidence="1 2">
    <name type="scientific">Sphingomonas naasensis</name>
    <dbReference type="NCBI Taxonomy" id="1344951"/>
    <lineage>
        <taxon>Bacteria</taxon>
        <taxon>Pseudomonadati</taxon>
        <taxon>Pseudomonadota</taxon>
        <taxon>Alphaproteobacteria</taxon>
        <taxon>Sphingomonadales</taxon>
        <taxon>Sphingomonadaceae</taxon>
        <taxon>Sphingomonas</taxon>
    </lineage>
</organism>
<name>A0A4S1WST7_9SPHN</name>